<dbReference type="EMBL" id="QSQQ01000008">
    <property type="protein sequence ID" value="RGK48025.1"/>
    <property type="molecule type" value="Genomic_DNA"/>
</dbReference>
<dbReference type="RefSeq" id="WP_005330117.1">
    <property type="nucleotide sequence ID" value="NZ_CP102279.1"/>
</dbReference>
<name>A0A3E4MEJ0_9FIRM</name>
<gene>
    <name evidence="2" type="ORF">DWX78_04820</name>
    <name evidence="1" type="ORF">DXD10_07725</name>
</gene>
<dbReference type="GeneID" id="92864719"/>
<protein>
    <submittedName>
        <fullName evidence="1">Uncharacterized protein</fullName>
    </submittedName>
</protein>
<reference evidence="3 4" key="1">
    <citation type="submission" date="2018-08" db="EMBL/GenBank/DDBJ databases">
        <title>A genome reference for cultivated species of the human gut microbiota.</title>
        <authorList>
            <person name="Zou Y."/>
            <person name="Xue W."/>
            <person name="Luo G."/>
        </authorList>
    </citation>
    <scope>NUCLEOTIDE SEQUENCE [LARGE SCALE GENOMIC DNA]</scope>
    <source>
        <strain evidence="2 4">AF21-25</strain>
        <strain evidence="1 3">TF11-11</strain>
    </source>
</reference>
<comment type="caution">
    <text evidence="1">The sequence shown here is derived from an EMBL/GenBank/DDBJ whole genome shotgun (WGS) entry which is preliminary data.</text>
</comment>
<organism evidence="1 3">
    <name type="scientific">Dorea formicigenerans</name>
    <dbReference type="NCBI Taxonomy" id="39486"/>
    <lineage>
        <taxon>Bacteria</taxon>
        <taxon>Bacillati</taxon>
        <taxon>Bacillota</taxon>
        <taxon>Clostridia</taxon>
        <taxon>Lachnospirales</taxon>
        <taxon>Lachnospiraceae</taxon>
        <taxon>Dorea</taxon>
    </lineage>
</organism>
<evidence type="ECO:0000313" key="3">
    <source>
        <dbReference type="Proteomes" id="UP000261208"/>
    </source>
</evidence>
<dbReference type="AlphaFoldDB" id="A0A3E4MEJ0"/>
<dbReference type="Proteomes" id="UP000261208">
    <property type="component" value="Unassembled WGS sequence"/>
</dbReference>
<evidence type="ECO:0000313" key="1">
    <source>
        <dbReference type="EMBL" id="RGK48025.1"/>
    </source>
</evidence>
<evidence type="ECO:0000313" key="4">
    <source>
        <dbReference type="Proteomes" id="UP000285981"/>
    </source>
</evidence>
<dbReference type="Proteomes" id="UP000285981">
    <property type="component" value="Unassembled WGS sequence"/>
</dbReference>
<dbReference type="EMBL" id="QRVU01000017">
    <property type="protein sequence ID" value="RGS71570.1"/>
    <property type="molecule type" value="Genomic_DNA"/>
</dbReference>
<sequence>MAVIRSIRGGTAGLNEEERLTIARLLIKAGYSVKIGYRVIPGNTKGKKEYIVEYWEKGEE</sequence>
<evidence type="ECO:0000313" key="2">
    <source>
        <dbReference type="EMBL" id="RGS71570.1"/>
    </source>
</evidence>
<proteinExistence type="predicted"/>
<accession>A0A3E4MEJ0</accession>